<dbReference type="GO" id="GO:0005739">
    <property type="term" value="C:mitochondrion"/>
    <property type="evidence" value="ECO:0007669"/>
    <property type="project" value="TreeGrafter"/>
</dbReference>
<dbReference type="AlphaFoldDB" id="A0A6A5KNQ7"/>
<evidence type="ECO:0000313" key="1">
    <source>
        <dbReference type="EMBL" id="KAF1838818.1"/>
    </source>
</evidence>
<dbReference type="PANTHER" id="PTHR36091">
    <property type="entry name" value="ALTERED INHERITANCE OF MITOCHONDRIA PROTEIN 9, MITOCHONDRIAL"/>
    <property type="match status" value="1"/>
</dbReference>
<sequence>MVNHHTTKGTSDYNASLFSYTSGRYLFNENVRLRERYVEFNVEALQRAAEASVGNQHGKVVSIKKLAEGSFNRVFLLELQDDFELIAKIPYHIARPEYFATASEAATLTFLRLKGVPVPEVYGYSATVEDPVGTEYILMEKAPGVCLASKWVDLQDLEIQRLAHSFVELEKVLFEISLSATGSLYFKKDIASCLQAPMYADERATETDQFCIGPIADYMFWYGRRAGLNLNGGPWKTPIEYLQSIAQKEIDWTQRYGKPMEPEFPHNDLGLGSYLSLTPHLLPKDPSHPFNQPTLRQTDLTPGNIFINPETGRISCLIDWQHAIIQPQLLAAGYPHSFENPDHELSPELVEPKLREVFASLPTDEQVAARELHRRRLLFYSYRVFNGHFNKRHIAALRDPLLLGRQMLVDRAGRQWEGNLITLKGAIIRAAQFWVHLPDVEDINCPVRFGRAELDEFGENEDDWVKMSIAVELWRQRVCNMTENGRVRNEDYPEAKKKLGDLKEEIRRQCEGDEEDIQAFTTGWPFRDREEVD</sequence>
<dbReference type="OrthoDB" id="10003767at2759"/>
<gene>
    <name evidence="1" type="ORF">BDW02DRAFT_621666</name>
</gene>
<evidence type="ECO:0000313" key="2">
    <source>
        <dbReference type="Proteomes" id="UP000800040"/>
    </source>
</evidence>
<accession>A0A6A5KNQ7</accession>
<organism evidence="1 2">
    <name type="scientific">Decorospora gaudefroyi</name>
    <dbReference type="NCBI Taxonomy" id="184978"/>
    <lineage>
        <taxon>Eukaryota</taxon>
        <taxon>Fungi</taxon>
        <taxon>Dikarya</taxon>
        <taxon>Ascomycota</taxon>
        <taxon>Pezizomycotina</taxon>
        <taxon>Dothideomycetes</taxon>
        <taxon>Pleosporomycetidae</taxon>
        <taxon>Pleosporales</taxon>
        <taxon>Pleosporineae</taxon>
        <taxon>Pleosporaceae</taxon>
        <taxon>Decorospora</taxon>
    </lineage>
</organism>
<reference evidence="1" key="1">
    <citation type="submission" date="2020-01" db="EMBL/GenBank/DDBJ databases">
        <authorList>
            <consortium name="DOE Joint Genome Institute"/>
            <person name="Haridas S."/>
            <person name="Albert R."/>
            <person name="Binder M."/>
            <person name="Bloem J."/>
            <person name="Labutti K."/>
            <person name="Salamov A."/>
            <person name="Andreopoulos B."/>
            <person name="Baker S.E."/>
            <person name="Barry K."/>
            <person name="Bills G."/>
            <person name="Bluhm B.H."/>
            <person name="Cannon C."/>
            <person name="Castanera R."/>
            <person name="Culley D.E."/>
            <person name="Daum C."/>
            <person name="Ezra D."/>
            <person name="Gonzalez J.B."/>
            <person name="Henrissat B."/>
            <person name="Kuo A."/>
            <person name="Liang C."/>
            <person name="Lipzen A."/>
            <person name="Lutzoni F."/>
            <person name="Magnuson J."/>
            <person name="Mondo S."/>
            <person name="Nolan M."/>
            <person name="Ohm R."/>
            <person name="Pangilinan J."/>
            <person name="Park H.-J."/>
            <person name="Ramirez L."/>
            <person name="Alfaro M."/>
            <person name="Sun H."/>
            <person name="Tritt A."/>
            <person name="Yoshinaga Y."/>
            <person name="Zwiers L.-H."/>
            <person name="Turgeon B.G."/>
            <person name="Goodwin S.B."/>
            <person name="Spatafora J.W."/>
            <person name="Crous P.W."/>
            <person name="Grigoriev I.V."/>
        </authorList>
    </citation>
    <scope>NUCLEOTIDE SEQUENCE</scope>
    <source>
        <strain evidence="1">P77</strain>
    </source>
</reference>
<dbReference type="Proteomes" id="UP000800040">
    <property type="component" value="Unassembled WGS sequence"/>
</dbReference>
<dbReference type="EMBL" id="ML975249">
    <property type="protein sequence ID" value="KAF1838818.1"/>
    <property type="molecule type" value="Genomic_DNA"/>
</dbReference>
<dbReference type="Gene3D" id="3.30.200.20">
    <property type="entry name" value="Phosphorylase Kinase, domain 1"/>
    <property type="match status" value="1"/>
</dbReference>
<keyword evidence="2" id="KW-1185">Reference proteome</keyword>
<protein>
    <submittedName>
        <fullName evidence="1">Uncharacterized protein</fullName>
    </submittedName>
</protein>
<dbReference type="InterPro" id="IPR011009">
    <property type="entry name" value="Kinase-like_dom_sf"/>
</dbReference>
<name>A0A6A5KNQ7_9PLEO</name>
<dbReference type="SUPFAM" id="SSF56112">
    <property type="entry name" value="Protein kinase-like (PK-like)"/>
    <property type="match status" value="1"/>
</dbReference>
<dbReference type="PANTHER" id="PTHR36091:SF2">
    <property type="entry name" value="AMINOGLYCOSIDE PHOSPHOTRANSFERASE DOMAIN-CONTAINING PROTEIN"/>
    <property type="match status" value="1"/>
</dbReference>
<proteinExistence type="predicted"/>
<dbReference type="InterPro" id="IPR051035">
    <property type="entry name" value="Mito_inheritance_9"/>
</dbReference>